<evidence type="ECO:0000313" key="1">
    <source>
        <dbReference type="EMBL" id="KAH6636081.1"/>
    </source>
</evidence>
<keyword evidence="1" id="KW-0378">Hydrolase</keyword>
<name>A0ACB7PGB9_9PEZI</name>
<evidence type="ECO:0000313" key="2">
    <source>
        <dbReference type="Proteomes" id="UP000724584"/>
    </source>
</evidence>
<proteinExistence type="predicted"/>
<protein>
    <submittedName>
        <fullName evidence="1">Xaa-Pro aminopeptidase P</fullName>
    </submittedName>
</protein>
<dbReference type="Proteomes" id="UP000724584">
    <property type="component" value="Unassembled WGS sequence"/>
</dbReference>
<sequence>MPHIWARQSSTISSLLRNPSISLVRPQSYRPVSAIPALFRAKRGIHPPPTRSRTPTVEEMETVNTTARLTTLRSLMKENGVDIYVVPSEDSHASEYIAPCDGRRAFISGFTGSAGTAVVTQDKAALATDGRYFNQAGKQLDGNWHLLKTGLQDVPTWQDWTAEASAGGKTVGVDPSLISSPIAEKLDESIKKSGGAGLKAVSENLVDPVWGSDRPARSSNPVKLLIGKYSGKDTAAKLTELRKELEKKKAAAFVLSMLDEVAWLFNLRGSDITYNPVFYSYAIVTQDSATLYVDVSKLDDESRNYLDQNKVTIKPYDTLFEDAKALASAAEAKGTSEAPRKYFVSNKGSWALKLALGGDKFVEEVRSPVGDAKAVKNDTELEGMRQCHIRDGVALIQFFAWLEDQLINKKAVLDEVAAADQLEALRAKQTDFAGLSFDTISSTGPNAAVIHYKPEPGACSIIDPEAIYLCDSGAQFLDGTTDVTRTLHFGTPTAEQKKAYTLVLKGNIALDTAIFPKGTTGYAIDCLARQFLWKQGLDYRHGTGHGVGSYLNVHEGPIGIGTRKQYAEVALAAGNVLSIEPGFYEDGSYGIRIENLAMVREVKTEHSFGDKPFLGFEHVTMVPYCRKLIDEALLTAEERQWLNQSNKEIREKMAGRFEGDQLTQAWLERETQPF</sequence>
<keyword evidence="1" id="KW-0031">Aminopeptidase</keyword>
<keyword evidence="2" id="KW-1185">Reference proteome</keyword>
<accession>A0ACB7PGB9</accession>
<dbReference type="EMBL" id="JAGIZQ010000003">
    <property type="protein sequence ID" value="KAH6636081.1"/>
    <property type="molecule type" value="Genomic_DNA"/>
</dbReference>
<comment type="caution">
    <text evidence="1">The sequence shown here is derived from an EMBL/GenBank/DDBJ whole genome shotgun (WGS) entry which is preliminary data.</text>
</comment>
<keyword evidence="1" id="KW-0645">Protease</keyword>
<gene>
    <name evidence="1" type="ORF">F5144DRAFT_566240</name>
</gene>
<reference evidence="1 2" key="1">
    <citation type="journal article" date="2021" name="Nat. Commun.">
        <title>Genetic determinants of endophytism in the Arabidopsis root mycobiome.</title>
        <authorList>
            <person name="Mesny F."/>
            <person name="Miyauchi S."/>
            <person name="Thiergart T."/>
            <person name="Pickel B."/>
            <person name="Atanasova L."/>
            <person name="Karlsson M."/>
            <person name="Huettel B."/>
            <person name="Barry K.W."/>
            <person name="Haridas S."/>
            <person name="Chen C."/>
            <person name="Bauer D."/>
            <person name="Andreopoulos W."/>
            <person name="Pangilinan J."/>
            <person name="LaButti K."/>
            <person name="Riley R."/>
            <person name="Lipzen A."/>
            <person name="Clum A."/>
            <person name="Drula E."/>
            <person name="Henrissat B."/>
            <person name="Kohler A."/>
            <person name="Grigoriev I.V."/>
            <person name="Martin F.M."/>
            <person name="Hacquard S."/>
        </authorList>
    </citation>
    <scope>NUCLEOTIDE SEQUENCE [LARGE SCALE GENOMIC DNA]</scope>
    <source>
        <strain evidence="1 2">MPI-SDFR-AT-0079</strain>
    </source>
</reference>
<organism evidence="1 2">
    <name type="scientific">Chaetomium tenue</name>
    <dbReference type="NCBI Taxonomy" id="1854479"/>
    <lineage>
        <taxon>Eukaryota</taxon>
        <taxon>Fungi</taxon>
        <taxon>Dikarya</taxon>
        <taxon>Ascomycota</taxon>
        <taxon>Pezizomycotina</taxon>
        <taxon>Sordariomycetes</taxon>
        <taxon>Sordariomycetidae</taxon>
        <taxon>Sordariales</taxon>
        <taxon>Chaetomiaceae</taxon>
        <taxon>Chaetomium</taxon>
    </lineage>
</organism>